<dbReference type="GO" id="GO:0003677">
    <property type="term" value="F:DNA binding"/>
    <property type="evidence" value="ECO:0007669"/>
    <property type="project" value="InterPro"/>
</dbReference>
<dbReference type="Proteomes" id="UP000285820">
    <property type="component" value="Unassembled WGS sequence"/>
</dbReference>
<dbReference type="EMBL" id="QRUN01000004">
    <property type="protein sequence ID" value="RGR70077.1"/>
    <property type="molecule type" value="Genomic_DNA"/>
</dbReference>
<dbReference type="GO" id="GO:0043138">
    <property type="term" value="F:3'-5' DNA helicase activity"/>
    <property type="evidence" value="ECO:0007669"/>
    <property type="project" value="TreeGrafter"/>
</dbReference>
<organism evidence="2 3">
    <name type="scientific">Roseburia inulinivorans</name>
    <dbReference type="NCBI Taxonomy" id="360807"/>
    <lineage>
        <taxon>Bacteria</taxon>
        <taxon>Bacillati</taxon>
        <taxon>Bacillota</taxon>
        <taxon>Clostridia</taxon>
        <taxon>Lachnospirales</taxon>
        <taxon>Lachnospiraceae</taxon>
        <taxon>Roseburia</taxon>
    </lineage>
</organism>
<accession>A0A3R5ZSM3</accession>
<dbReference type="RefSeq" id="WP_118125564.1">
    <property type="nucleotide sequence ID" value="NZ_QRUN01000004.1"/>
</dbReference>
<dbReference type="Pfam" id="PF09848">
    <property type="entry name" value="SLFN-g3_helicase"/>
    <property type="match status" value="1"/>
</dbReference>
<dbReference type="GO" id="GO:0005524">
    <property type="term" value="F:ATP binding"/>
    <property type="evidence" value="ECO:0007669"/>
    <property type="project" value="InterPro"/>
</dbReference>
<sequence length="580" mass="66398">MANIYPIKEDLSEVPFAELKVYEALEKLGKNFYIFHSVQWLKKTKKWAATWKENDFLIINRNLGALVLEIKGGDIEYTGTVFHQINTQTEEVSVLDPKKKKDPLSQAIDGAYHYRRVFEKITKATETRMALDDRFPVEVAVWFPGCKIGEKMKKFPLAYREAEQAVLDLSSFDKGAQAIYDIFDFYGSREKVDITDDEFNKILEAIASDFELITAPAVKKDELDHAFLKLTQEQTGLLDYISEQRFATIQGVAGTGKTLIAKEAAKNFGEEGRKVLFLCFNKFLYVDLKKKYPYTNVTYYNIHSLISVYSNNTEDLSDASKRAEILERISWDDLDFDDVIIDEAQDFHDREIVYFKEYAELKDGRFLAFFDKNQVVQTENVPEWVEKSECRLLLTKNCRNTYEIALTAYNVIDVELNQKIQMMNGEKTSLAFVKGDPMGKLVKLLRMLTGDKYGYDYSDIVILTLKTESESIMNNISKISGIPITREKSNSSILFTTAKKFKGLESRVIIIVDIDESSFNDEKEKRNFYVACSRATQYLSLIVEGDDQKIKSIADVIAGPNFAPKGKIAMKTQATPLRLD</sequence>
<proteinExistence type="predicted"/>
<comment type="caution">
    <text evidence="2">The sequence shown here is derived from an EMBL/GenBank/DDBJ whole genome shotgun (WGS) entry which is preliminary data.</text>
</comment>
<dbReference type="Gene3D" id="3.40.50.300">
    <property type="entry name" value="P-loop containing nucleotide triphosphate hydrolases"/>
    <property type="match status" value="2"/>
</dbReference>
<dbReference type="InterPro" id="IPR027417">
    <property type="entry name" value="P-loop_NTPase"/>
</dbReference>
<evidence type="ECO:0000313" key="2">
    <source>
        <dbReference type="EMBL" id="RGR70077.1"/>
    </source>
</evidence>
<name>A0A3R5ZSM3_9FIRM</name>
<evidence type="ECO:0000259" key="1">
    <source>
        <dbReference type="Pfam" id="PF09848"/>
    </source>
</evidence>
<dbReference type="PANTHER" id="PTHR11070">
    <property type="entry name" value="UVRD / RECB / PCRA DNA HELICASE FAMILY MEMBER"/>
    <property type="match status" value="1"/>
</dbReference>
<dbReference type="AlphaFoldDB" id="A0A3R5ZSM3"/>
<dbReference type="InterPro" id="IPR018647">
    <property type="entry name" value="SLFN_3-like_DNA/RNA_helicase"/>
</dbReference>
<gene>
    <name evidence="2" type="ORF">DWY29_05225</name>
</gene>
<protein>
    <submittedName>
        <fullName evidence="2">DUF2075 domain-containing protein</fullName>
    </submittedName>
</protein>
<dbReference type="InterPro" id="IPR000212">
    <property type="entry name" value="DNA_helicase_UvrD/REP"/>
</dbReference>
<evidence type="ECO:0000313" key="3">
    <source>
        <dbReference type="Proteomes" id="UP000285820"/>
    </source>
</evidence>
<dbReference type="PANTHER" id="PTHR11070:SF2">
    <property type="entry name" value="ATP-DEPENDENT DNA HELICASE SRS2"/>
    <property type="match status" value="1"/>
</dbReference>
<dbReference type="GO" id="GO:0000725">
    <property type="term" value="P:recombinational repair"/>
    <property type="evidence" value="ECO:0007669"/>
    <property type="project" value="TreeGrafter"/>
</dbReference>
<feature type="domain" description="Schlafen group 3-like DNA/RNA helicase" evidence="1">
    <location>
        <begin position="246"/>
        <end position="395"/>
    </location>
</feature>
<reference evidence="2 3" key="1">
    <citation type="submission" date="2018-08" db="EMBL/GenBank/DDBJ databases">
        <title>A genome reference for cultivated species of the human gut microbiota.</title>
        <authorList>
            <person name="Zou Y."/>
            <person name="Xue W."/>
            <person name="Luo G."/>
        </authorList>
    </citation>
    <scope>NUCLEOTIDE SEQUENCE [LARGE SCALE GENOMIC DNA]</scope>
    <source>
        <strain evidence="2 3">AF24-4</strain>
    </source>
</reference>
<dbReference type="SUPFAM" id="SSF52540">
    <property type="entry name" value="P-loop containing nucleoside triphosphate hydrolases"/>
    <property type="match status" value="1"/>
</dbReference>